<dbReference type="AlphaFoldDB" id="F4RS99"/>
<dbReference type="HOGENOM" id="CLU_026101_1_0_1"/>
<feature type="region of interest" description="Disordered" evidence="1">
    <location>
        <begin position="109"/>
        <end position="163"/>
    </location>
</feature>
<reference evidence="3" key="1">
    <citation type="journal article" date="2011" name="Proc. Natl. Acad. Sci. U.S.A.">
        <title>Obligate biotrophy features unraveled by the genomic analysis of rust fungi.</title>
        <authorList>
            <person name="Duplessis S."/>
            <person name="Cuomo C.A."/>
            <person name="Lin Y.-C."/>
            <person name="Aerts A."/>
            <person name="Tisserant E."/>
            <person name="Veneault-Fourrey C."/>
            <person name="Joly D.L."/>
            <person name="Hacquard S."/>
            <person name="Amselem J."/>
            <person name="Cantarel B.L."/>
            <person name="Chiu R."/>
            <person name="Coutinho P.M."/>
            <person name="Feau N."/>
            <person name="Field M."/>
            <person name="Frey P."/>
            <person name="Gelhaye E."/>
            <person name="Goldberg J."/>
            <person name="Grabherr M.G."/>
            <person name="Kodira C.D."/>
            <person name="Kohler A."/>
            <person name="Kuees U."/>
            <person name="Lindquist E.A."/>
            <person name="Lucas S.M."/>
            <person name="Mago R."/>
            <person name="Mauceli E."/>
            <person name="Morin E."/>
            <person name="Murat C."/>
            <person name="Pangilinan J.L."/>
            <person name="Park R."/>
            <person name="Pearson M."/>
            <person name="Quesneville H."/>
            <person name="Rouhier N."/>
            <person name="Sakthikumar S."/>
            <person name="Salamov A.A."/>
            <person name="Schmutz J."/>
            <person name="Selles B."/>
            <person name="Shapiro H."/>
            <person name="Tanguay P."/>
            <person name="Tuskan G.A."/>
            <person name="Henrissat B."/>
            <person name="Van de Peer Y."/>
            <person name="Rouze P."/>
            <person name="Ellis J.G."/>
            <person name="Dodds P.N."/>
            <person name="Schein J.E."/>
            <person name="Zhong S."/>
            <person name="Hamelin R.C."/>
            <person name="Grigoriev I.V."/>
            <person name="Szabo L.J."/>
            <person name="Martin F."/>
        </authorList>
    </citation>
    <scope>NUCLEOTIDE SEQUENCE [LARGE SCALE GENOMIC DNA]</scope>
    <source>
        <strain evidence="3">98AG31 / pathotype 3-4-7</strain>
    </source>
</reference>
<dbReference type="EMBL" id="GL883117">
    <property type="protein sequence ID" value="EGG04729.1"/>
    <property type="molecule type" value="Genomic_DNA"/>
</dbReference>
<feature type="compositionally biased region" description="Acidic residues" evidence="1">
    <location>
        <begin position="122"/>
        <end position="135"/>
    </location>
</feature>
<gene>
    <name evidence="2" type="ORF">MELLADRAFT_108189</name>
</gene>
<dbReference type="Proteomes" id="UP000001072">
    <property type="component" value="Unassembled WGS sequence"/>
</dbReference>
<feature type="compositionally biased region" description="Low complexity" evidence="1">
    <location>
        <begin position="24"/>
        <end position="47"/>
    </location>
</feature>
<dbReference type="OrthoDB" id="10397912at2759"/>
<dbReference type="GeneID" id="18923409"/>
<evidence type="ECO:0000256" key="1">
    <source>
        <dbReference type="SAM" id="MobiDB-lite"/>
    </source>
</evidence>
<evidence type="ECO:0000313" key="3">
    <source>
        <dbReference type="Proteomes" id="UP000001072"/>
    </source>
</evidence>
<accession>F4RS99</accession>
<dbReference type="VEuPathDB" id="FungiDB:MELLADRAFT_108189"/>
<dbReference type="InParanoid" id="F4RS99"/>
<feature type="compositionally biased region" description="Acidic residues" evidence="1">
    <location>
        <begin position="312"/>
        <end position="321"/>
    </location>
</feature>
<name>F4RS99_MELLP</name>
<sequence length="579" mass="64687">MSNSIIANATAALSAITPVNDNIGGTTQGNQSSSSSEDSSGSRPQGSFGKYNKQMLISNYLNRGKETGNQTKQPTGNIADKGKEIGQIYKILLSDPEKSNQGGAVDTLIVEKGYRQGPTSTDTDEEEGSEFEGQDSDMPHLSGDEDGNLQQQPKRHKQPVERPTMENYHHLGIEWGQAKADRTLSRIHVTTTRPSPIALFEAQSLQAQYNLDKTMLCIVHHITRDTLDESLHEGPMAREPNKYTNYLSYSLASTQAKMPPKGVATGFKRRNELVGSTWTAYSQDERDVFHPQIFERLCQQSMETPEPTVDTADTDTPEAEEVTPVSTQEDEPLSKEQITKYMPLFHRLVNIQSVARDFKHGVLCRHSGKTQHLQQVAKAELKKVVKQLFKIHDKFGFHFHLLMSAWKPESKATHALYQDEESSCAAWLDFARTEFHLLERFAVESTQAPPPKPNPKKGQKQPISRVVQAEKRKELLTLLNGLVEAHLPTGRQTQTETHPQTPNPSVTFAIRRYRGHIHLAILRLPGCMVTDEMLSRGAAAGKLTGLQVETWINAVNEKTYLIVKADDPRLAGETHNLEE</sequence>
<dbReference type="RefSeq" id="XP_007412168.1">
    <property type="nucleotide sequence ID" value="XM_007412106.1"/>
</dbReference>
<organism evidence="3">
    <name type="scientific">Melampsora larici-populina (strain 98AG31 / pathotype 3-4-7)</name>
    <name type="common">Poplar leaf rust fungus</name>
    <dbReference type="NCBI Taxonomy" id="747676"/>
    <lineage>
        <taxon>Eukaryota</taxon>
        <taxon>Fungi</taxon>
        <taxon>Dikarya</taxon>
        <taxon>Basidiomycota</taxon>
        <taxon>Pucciniomycotina</taxon>
        <taxon>Pucciniomycetes</taxon>
        <taxon>Pucciniales</taxon>
        <taxon>Melampsoraceae</taxon>
        <taxon>Melampsora</taxon>
    </lineage>
</organism>
<feature type="region of interest" description="Disordered" evidence="1">
    <location>
        <begin position="303"/>
        <end position="333"/>
    </location>
</feature>
<feature type="region of interest" description="Disordered" evidence="1">
    <location>
        <begin position="22"/>
        <end position="52"/>
    </location>
</feature>
<proteinExistence type="predicted"/>
<keyword evidence="3" id="KW-1185">Reference proteome</keyword>
<protein>
    <submittedName>
        <fullName evidence="2">Uncharacterized protein</fullName>
    </submittedName>
</protein>
<feature type="region of interest" description="Disordered" evidence="1">
    <location>
        <begin position="443"/>
        <end position="465"/>
    </location>
</feature>
<evidence type="ECO:0000313" key="2">
    <source>
        <dbReference type="EMBL" id="EGG04729.1"/>
    </source>
</evidence>
<dbReference type="KEGG" id="mlr:MELLADRAFT_108189"/>